<evidence type="ECO:0000256" key="1">
    <source>
        <dbReference type="SAM" id="MobiDB-lite"/>
    </source>
</evidence>
<accession>A0ABY7DTY6</accession>
<organism evidence="2 3">
    <name type="scientific">Mya arenaria</name>
    <name type="common">Soft-shell clam</name>
    <dbReference type="NCBI Taxonomy" id="6604"/>
    <lineage>
        <taxon>Eukaryota</taxon>
        <taxon>Metazoa</taxon>
        <taxon>Spiralia</taxon>
        <taxon>Lophotrochozoa</taxon>
        <taxon>Mollusca</taxon>
        <taxon>Bivalvia</taxon>
        <taxon>Autobranchia</taxon>
        <taxon>Heteroconchia</taxon>
        <taxon>Euheterodonta</taxon>
        <taxon>Imparidentia</taxon>
        <taxon>Neoheterodontei</taxon>
        <taxon>Myida</taxon>
        <taxon>Myoidea</taxon>
        <taxon>Myidae</taxon>
        <taxon>Mya</taxon>
    </lineage>
</organism>
<evidence type="ECO:0000313" key="2">
    <source>
        <dbReference type="EMBL" id="WAQ98420.1"/>
    </source>
</evidence>
<proteinExistence type="predicted"/>
<dbReference type="Proteomes" id="UP001164746">
    <property type="component" value="Chromosome 3"/>
</dbReference>
<feature type="compositionally biased region" description="Polar residues" evidence="1">
    <location>
        <begin position="81"/>
        <end position="106"/>
    </location>
</feature>
<dbReference type="EMBL" id="CP111014">
    <property type="protein sequence ID" value="WAQ98420.1"/>
    <property type="molecule type" value="Genomic_DNA"/>
</dbReference>
<feature type="region of interest" description="Disordered" evidence="1">
    <location>
        <begin position="1"/>
        <end position="115"/>
    </location>
</feature>
<evidence type="ECO:0000313" key="3">
    <source>
        <dbReference type="Proteomes" id="UP001164746"/>
    </source>
</evidence>
<sequence>MGQNNELQERSPSDDSQQGYQFPNAVTSNTDRQLNGQNDEQQERSPPVMMVSKGTSRQMLLHPIQTHSSINNELQERSPSDDSQQGYQSPNAVTSNTDRQLNGQNDEQQERSPPVMMVSKGTSRQMLLHPIQTHSSINNELQERSPSDDSQQGYQSPNAVTSNTDRQLNGQNDEQQERSPPVMMVSKGTSRQMLLYPIQTHSSINDEMQEGSPSDDSQQGYQSPNAVTSNTDRQLRL</sequence>
<feature type="region of interest" description="Disordered" evidence="1">
    <location>
        <begin position="139"/>
        <end position="237"/>
    </location>
</feature>
<name>A0ABY7DTY6_MYAAR</name>
<gene>
    <name evidence="2" type="ORF">MAR_022793</name>
</gene>
<feature type="compositionally biased region" description="Polar residues" evidence="1">
    <location>
        <begin position="148"/>
        <end position="173"/>
    </location>
</feature>
<protein>
    <submittedName>
        <fullName evidence="2">Uncharacterized protein</fullName>
    </submittedName>
</protein>
<reference evidence="2" key="1">
    <citation type="submission" date="2022-11" db="EMBL/GenBank/DDBJ databases">
        <title>Centuries of genome instability and evolution in soft-shell clam transmissible cancer (bioRxiv).</title>
        <authorList>
            <person name="Hart S.F.M."/>
            <person name="Yonemitsu M.A."/>
            <person name="Giersch R.M."/>
            <person name="Beal B.F."/>
            <person name="Arriagada G."/>
            <person name="Davis B.W."/>
            <person name="Ostrander E.A."/>
            <person name="Goff S.P."/>
            <person name="Metzger M.J."/>
        </authorList>
    </citation>
    <scope>NUCLEOTIDE SEQUENCE</scope>
    <source>
        <strain evidence="2">MELC-2E11</strain>
        <tissue evidence="2">Siphon/mantle</tissue>
    </source>
</reference>
<feature type="non-terminal residue" evidence="2">
    <location>
        <position position="1"/>
    </location>
</feature>
<keyword evidence="3" id="KW-1185">Reference proteome</keyword>
<feature type="compositionally biased region" description="Polar residues" evidence="1">
    <location>
        <begin position="14"/>
        <end position="39"/>
    </location>
</feature>
<feature type="compositionally biased region" description="Polar residues" evidence="1">
    <location>
        <begin position="199"/>
        <end position="237"/>
    </location>
</feature>